<evidence type="ECO:0000313" key="2">
    <source>
        <dbReference type="Proteomes" id="UP000789375"/>
    </source>
</evidence>
<gene>
    <name evidence="1" type="ORF">FMOSSE_LOCUS13895</name>
</gene>
<accession>A0A9N9HRY7</accession>
<dbReference type="EMBL" id="CAJVPP010009166">
    <property type="protein sequence ID" value="CAG8702646.1"/>
    <property type="molecule type" value="Genomic_DNA"/>
</dbReference>
<name>A0A9N9HRY7_FUNMO</name>
<proteinExistence type="predicted"/>
<sequence>MKDMTELDPNASGFDEEISNWAKRFLYLKSFCEALTIHKKILIILDKEECGSNCETSEIELQ</sequence>
<comment type="caution">
    <text evidence="1">The sequence shown here is derived from an EMBL/GenBank/DDBJ whole genome shotgun (WGS) entry which is preliminary data.</text>
</comment>
<evidence type="ECO:0000313" key="1">
    <source>
        <dbReference type="EMBL" id="CAG8702646.1"/>
    </source>
</evidence>
<dbReference type="AlphaFoldDB" id="A0A9N9HRY7"/>
<dbReference type="Proteomes" id="UP000789375">
    <property type="component" value="Unassembled WGS sequence"/>
</dbReference>
<organism evidence="1 2">
    <name type="scientific">Funneliformis mosseae</name>
    <name type="common">Endomycorrhizal fungus</name>
    <name type="synonym">Glomus mosseae</name>
    <dbReference type="NCBI Taxonomy" id="27381"/>
    <lineage>
        <taxon>Eukaryota</taxon>
        <taxon>Fungi</taxon>
        <taxon>Fungi incertae sedis</taxon>
        <taxon>Mucoromycota</taxon>
        <taxon>Glomeromycotina</taxon>
        <taxon>Glomeromycetes</taxon>
        <taxon>Glomerales</taxon>
        <taxon>Glomeraceae</taxon>
        <taxon>Funneliformis</taxon>
    </lineage>
</organism>
<protein>
    <submittedName>
        <fullName evidence="1">8947_t:CDS:1</fullName>
    </submittedName>
</protein>
<keyword evidence="2" id="KW-1185">Reference proteome</keyword>
<reference evidence="1" key="1">
    <citation type="submission" date="2021-06" db="EMBL/GenBank/DDBJ databases">
        <authorList>
            <person name="Kallberg Y."/>
            <person name="Tangrot J."/>
            <person name="Rosling A."/>
        </authorList>
    </citation>
    <scope>NUCLEOTIDE SEQUENCE</scope>
    <source>
        <strain evidence="1">87-6 pot B 2015</strain>
    </source>
</reference>